<sequence length="130" mass="14279">MSHPERYVLILVLALMVMHESPVESTTTALGTVSIVSSIPDAFLTIHCRSSSGEDLGTKSIPFNGKFTWNVSVGGKNEVYDCGLVVEGLHGRFSLFDAGRDWSRDRCVFLAVRILEYHAWGKGAFGTLIM</sequence>
<dbReference type="Proteomes" id="UP000626092">
    <property type="component" value="Unassembled WGS sequence"/>
</dbReference>
<evidence type="ECO:0000256" key="6">
    <source>
        <dbReference type="SAM" id="SignalP"/>
    </source>
</evidence>
<dbReference type="EMBL" id="WJXA01000002">
    <property type="protein sequence ID" value="KAF7151046.1"/>
    <property type="molecule type" value="Genomic_DNA"/>
</dbReference>
<feature type="chain" id="PRO_5032368546" description="S-protein homolog" evidence="6">
    <location>
        <begin position="26"/>
        <end position="130"/>
    </location>
</feature>
<evidence type="ECO:0000256" key="3">
    <source>
        <dbReference type="ARBA" id="ARBA00022471"/>
    </source>
</evidence>
<dbReference type="Pfam" id="PF05938">
    <property type="entry name" value="Self-incomp_S1"/>
    <property type="match status" value="1"/>
</dbReference>
<dbReference type="GO" id="GO:0060320">
    <property type="term" value="P:rejection of self pollen"/>
    <property type="evidence" value="ECO:0007669"/>
    <property type="project" value="UniProtKB-KW"/>
</dbReference>
<reference evidence="7" key="1">
    <citation type="submission" date="2019-11" db="EMBL/GenBank/DDBJ databases">
        <authorList>
            <person name="Liu Y."/>
            <person name="Hou J."/>
            <person name="Li T.-Q."/>
            <person name="Guan C.-H."/>
            <person name="Wu X."/>
            <person name="Wu H.-Z."/>
            <person name="Ling F."/>
            <person name="Zhang R."/>
            <person name="Shi X.-G."/>
            <person name="Ren J.-P."/>
            <person name="Chen E.-F."/>
            <person name="Sun J.-M."/>
        </authorList>
    </citation>
    <scope>NUCLEOTIDE SEQUENCE</scope>
    <source>
        <strain evidence="7">Adult_tree_wgs_1</strain>
        <tissue evidence="7">Leaves</tissue>
    </source>
</reference>
<comment type="subcellular location">
    <subcellularLocation>
        <location evidence="1">Secreted</location>
    </subcellularLocation>
</comment>
<keyword evidence="3" id="KW-0713">Self-incompatibility</keyword>
<feature type="signal peptide" evidence="6">
    <location>
        <begin position="1"/>
        <end position="25"/>
    </location>
</feature>
<keyword evidence="8" id="KW-1185">Reference proteome</keyword>
<keyword evidence="5 6" id="KW-0732">Signal</keyword>
<accession>A0A834HN30</accession>
<comment type="caution">
    <text evidence="7">The sequence shown here is derived from an EMBL/GenBank/DDBJ whole genome shotgun (WGS) entry which is preliminary data.</text>
</comment>
<evidence type="ECO:0000256" key="1">
    <source>
        <dbReference type="ARBA" id="ARBA00004613"/>
    </source>
</evidence>
<evidence type="ECO:0000313" key="7">
    <source>
        <dbReference type="EMBL" id="KAF7151046.1"/>
    </source>
</evidence>
<evidence type="ECO:0000256" key="4">
    <source>
        <dbReference type="ARBA" id="ARBA00022525"/>
    </source>
</evidence>
<gene>
    <name evidence="7" type="ORF">RHSIM_Rhsim02G0052800</name>
</gene>
<dbReference type="OrthoDB" id="1141152at2759"/>
<evidence type="ECO:0000313" key="8">
    <source>
        <dbReference type="Proteomes" id="UP000626092"/>
    </source>
</evidence>
<dbReference type="InterPro" id="IPR010264">
    <property type="entry name" value="Self-incomp_S1"/>
</dbReference>
<keyword evidence="4" id="KW-0964">Secreted</keyword>
<name>A0A834HN30_RHOSS</name>
<proteinExistence type="inferred from homology"/>
<comment type="similarity">
    <text evidence="2">Belongs to the plant self-incompatibility (S1) protein family.</text>
</comment>
<evidence type="ECO:0008006" key="9">
    <source>
        <dbReference type="Google" id="ProtNLM"/>
    </source>
</evidence>
<evidence type="ECO:0000256" key="2">
    <source>
        <dbReference type="ARBA" id="ARBA00005581"/>
    </source>
</evidence>
<dbReference type="AlphaFoldDB" id="A0A834HN30"/>
<organism evidence="7 8">
    <name type="scientific">Rhododendron simsii</name>
    <name type="common">Sims's rhododendron</name>
    <dbReference type="NCBI Taxonomy" id="118357"/>
    <lineage>
        <taxon>Eukaryota</taxon>
        <taxon>Viridiplantae</taxon>
        <taxon>Streptophyta</taxon>
        <taxon>Embryophyta</taxon>
        <taxon>Tracheophyta</taxon>
        <taxon>Spermatophyta</taxon>
        <taxon>Magnoliopsida</taxon>
        <taxon>eudicotyledons</taxon>
        <taxon>Gunneridae</taxon>
        <taxon>Pentapetalae</taxon>
        <taxon>asterids</taxon>
        <taxon>Ericales</taxon>
        <taxon>Ericaceae</taxon>
        <taxon>Ericoideae</taxon>
        <taxon>Rhodoreae</taxon>
        <taxon>Rhododendron</taxon>
    </lineage>
</organism>
<dbReference type="GO" id="GO:0005576">
    <property type="term" value="C:extracellular region"/>
    <property type="evidence" value="ECO:0007669"/>
    <property type="project" value="UniProtKB-SubCell"/>
</dbReference>
<evidence type="ECO:0000256" key="5">
    <source>
        <dbReference type="ARBA" id="ARBA00022729"/>
    </source>
</evidence>
<protein>
    <recommendedName>
        <fullName evidence="9">S-protein homolog</fullName>
    </recommendedName>
</protein>